<reference evidence="2" key="1">
    <citation type="journal article" date="2011" name="MBio">
        <title>Novel metabolic attributes of the genus Cyanothece, comprising a group of unicellular nitrogen-fixing Cyanobacteria.</title>
        <authorList>
            <person name="Bandyopadhyay A."/>
            <person name="Elvitigala T."/>
            <person name="Welsh E."/>
            <person name="Stockel J."/>
            <person name="Liberton M."/>
            <person name="Min H."/>
            <person name="Sherman L.A."/>
            <person name="Pakrasi H.B."/>
        </authorList>
    </citation>
    <scope>NUCLEOTIDE SEQUENCE [LARGE SCALE GENOMIC DNA]</scope>
    <source>
        <strain evidence="2">PCC 7424</strain>
    </source>
</reference>
<evidence type="ECO:0000313" key="2">
    <source>
        <dbReference type="Proteomes" id="UP000002384"/>
    </source>
</evidence>
<evidence type="ECO:0000313" key="1">
    <source>
        <dbReference type="EMBL" id="ACK69321.1"/>
    </source>
</evidence>
<dbReference type="STRING" id="65393.PCC7424_0865"/>
<gene>
    <name evidence="1" type="ordered locus">PCC7424_0865</name>
</gene>
<keyword evidence="2" id="KW-1185">Reference proteome</keyword>
<proteinExistence type="predicted"/>
<name>B7KHB2_GLOC7</name>
<accession>B7KHB2</accession>
<sequence length="190" mass="20442">MKRALQVFTIAMVVTTVAIITETTRANTYPLPAIKQNTANNALIPVALPISADISLKDNSSMSGKVTAFNPSNQTIQISLSGNSRTLQISQIQKIKFKRDALVYDGDGKTVIRGEDTATASLSTWQGIPLDGLRLINPNLGQAQVSLAGVMKPIQIRQISSVAKNSVYVVDEIQFDSTGKMSIQVIPTDP</sequence>
<dbReference type="eggNOG" id="ENOG50335TM">
    <property type="taxonomic scope" value="Bacteria"/>
</dbReference>
<dbReference type="Proteomes" id="UP000002384">
    <property type="component" value="Chromosome"/>
</dbReference>
<protein>
    <submittedName>
        <fullName evidence="1">Uncharacterized protein</fullName>
    </submittedName>
</protein>
<dbReference type="KEGG" id="cyc:PCC7424_0865"/>
<dbReference type="HOGENOM" id="CLU_1425856_0_0_3"/>
<organism evidence="1 2">
    <name type="scientific">Gloeothece citriformis (strain PCC 7424)</name>
    <name type="common">Cyanothece sp. (strain PCC 7424)</name>
    <dbReference type="NCBI Taxonomy" id="65393"/>
    <lineage>
        <taxon>Bacteria</taxon>
        <taxon>Bacillati</taxon>
        <taxon>Cyanobacteriota</taxon>
        <taxon>Cyanophyceae</taxon>
        <taxon>Oscillatoriophycideae</taxon>
        <taxon>Chroococcales</taxon>
        <taxon>Aphanothecaceae</taxon>
        <taxon>Gloeothece</taxon>
        <taxon>Gloeothece citriformis</taxon>
    </lineage>
</organism>
<dbReference type="EMBL" id="CP001291">
    <property type="protein sequence ID" value="ACK69321.1"/>
    <property type="molecule type" value="Genomic_DNA"/>
</dbReference>
<dbReference type="OrthoDB" id="515705at2"/>
<dbReference type="RefSeq" id="WP_012598268.1">
    <property type="nucleotide sequence ID" value="NC_011729.1"/>
</dbReference>
<dbReference type="AlphaFoldDB" id="B7KHB2"/>